<sequence length="560" mass="61458">MLLSRRLPPEIVTMIIREAFPSIIPTHDERVHVSRVAGGTDLFHHRVRDPIDERTLADTIPLAGHAFLPYLRSLLFHAPHVSTRQRAAKLLRALKGSSEATLTALVRRLILDVRPRPLGDQLDRTGVYDFADGITAQQIGRLAELTPEVKSLVVDTSQGGDHWLCGKPFLEALRAFGRTTVTDLEIVGSGLGCQNALHLFADAHRGLRSLKLKNLVPGWTALYALRPETESYAKARPLAAPFPAFARLETLVLWDCTLHLDEFSDLLSSLGPGDDDNNNDDGAVRFPLRHLTLHHIKIREVVPEQTARRCPFPPEVLQAHLAPLVPHLESLHLVLYDRDPIATRARGMPSQLAAPTRPEMHDYRPGDILAALIGPNFRELTLGGPYCVSNPAFFDALDKSANRQRQRGSQHGPGHVRRLTLTQCADRGQGEGITVQAFTRALDREWAAASSSSEELVELDLEGMDPHFEDSYGNQTPLWSGPALDALVNRVEQINNNSRQGGAGEIRLRVNEAARRWVPPRRSSAADERRANARKPPGKRQNTGGGGGGGGGGGSSSKKS</sequence>
<protein>
    <recommendedName>
        <fullName evidence="4">Proteophosphoglycan 5</fullName>
    </recommendedName>
</protein>
<name>A0A9P6W018_RHOMI</name>
<evidence type="ECO:0008006" key="4">
    <source>
        <dbReference type="Google" id="ProtNLM"/>
    </source>
</evidence>
<comment type="caution">
    <text evidence="2">The sequence shown here is derived from an EMBL/GenBank/DDBJ whole genome shotgun (WGS) entry which is preliminary data.</text>
</comment>
<evidence type="ECO:0000313" key="2">
    <source>
        <dbReference type="EMBL" id="KAG0660105.1"/>
    </source>
</evidence>
<feature type="region of interest" description="Disordered" evidence="1">
    <location>
        <begin position="515"/>
        <end position="560"/>
    </location>
</feature>
<dbReference type="EMBL" id="PUHQ01000047">
    <property type="protein sequence ID" value="KAG0660105.1"/>
    <property type="molecule type" value="Genomic_DNA"/>
</dbReference>
<keyword evidence="3" id="KW-1185">Reference proteome</keyword>
<organism evidence="2 3">
    <name type="scientific">Rhodotorula mucilaginosa</name>
    <name type="common">Yeast</name>
    <name type="synonym">Rhodotorula rubra</name>
    <dbReference type="NCBI Taxonomy" id="5537"/>
    <lineage>
        <taxon>Eukaryota</taxon>
        <taxon>Fungi</taxon>
        <taxon>Dikarya</taxon>
        <taxon>Basidiomycota</taxon>
        <taxon>Pucciniomycotina</taxon>
        <taxon>Microbotryomycetes</taxon>
        <taxon>Sporidiobolales</taxon>
        <taxon>Sporidiobolaceae</taxon>
        <taxon>Rhodotorula</taxon>
    </lineage>
</organism>
<gene>
    <name evidence="2" type="ORF">C6P46_004735</name>
</gene>
<dbReference type="AlphaFoldDB" id="A0A9P6W018"/>
<reference evidence="2 3" key="1">
    <citation type="submission" date="2020-11" db="EMBL/GenBank/DDBJ databases">
        <title>Kefir isolates.</title>
        <authorList>
            <person name="Marcisauskas S."/>
            <person name="Kim Y."/>
            <person name="Blasche S."/>
        </authorList>
    </citation>
    <scope>NUCLEOTIDE SEQUENCE [LARGE SCALE GENOMIC DNA]</scope>
    <source>
        <strain evidence="2 3">KR</strain>
    </source>
</reference>
<feature type="compositionally biased region" description="Gly residues" evidence="1">
    <location>
        <begin position="543"/>
        <end position="560"/>
    </location>
</feature>
<dbReference type="OrthoDB" id="2520744at2759"/>
<evidence type="ECO:0000313" key="3">
    <source>
        <dbReference type="Proteomes" id="UP000777482"/>
    </source>
</evidence>
<proteinExistence type="predicted"/>
<evidence type="ECO:0000256" key="1">
    <source>
        <dbReference type="SAM" id="MobiDB-lite"/>
    </source>
</evidence>
<accession>A0A9P6W018</accession>
<dbReference type="Proteomes" id="UP000777482">
    <property type="component" value="Unassembled WGS sequence"/>
</dbReference>